<evidence type="ECO:0000313" key="2">
    <source>
        <dbReference type="EMBL" id="GMJ07128.1"/>
    </source>
</evidence>
<gene>
    <name evidence="2" type="ORF">HRI_004382000</name>
</gene>
<dbReference type="AlphaFoldDB" id="A0A9W7J2V5"/>
<name>A0A9W7J2V5_HIBTR</name>
<proteinExistence type="predicted"/>
<sequence length="121" mass="13454">MRGSPWHLGQSVTRCLAQANKKAAARWFFALEVGLKRTVLYDFHVANGAKMVPFAGWSMPIRYKDSIMNSTVNCRQNGGLFDVSQMCGLSLTGNGCVLFLEKLVIADVADLPLEQEHCLYK</sequence>
<evidence type="ECO:0000313" key="3">
    <source>
        <dbReference type="Proteomes" id="UP001165190"/>
    </source>
</evidence>
<dbReference type="Gene3D" id="3.30.1360.120">
    <property type="entry name" value="Probable tRNA modification gtpase trme, domain 1"/>
    <property type="match status" value="1"/>
</dbReference>
<dbReference type="OrthoDB" id="10263536at2759"/>
<protein>
    <recommendedName>
        <fullName evidence="1">GCVT N-terminal domain-containing protein</fullName>
    </recommendedName>
</protein>
<dbReference type="SUPFAM" id="SSF103025">
    <property type="entry name" value="Folate-binding domain"/>
    <property type="match status" value="1"/>
</dbReference>
<dbReference type="InterPro" id="IPR027266">
    <property type="entry name" value="TrmE/GcvT-like"/>
</dbReference>
<dbReference type="Pfam" id="PF01571">
    <property type="entry name" value="GCV_T"/>
    <property type="match status" value="1"/>
</dbReference>
<keyword evidence="3" id="KW-1185">Reference proteome</keyword>
<reference evidence="2" key="1">
    <citation type="submission" date="2023-05" db="EMBL/GenBank/DDBJ databases">
        <title>Genome and transcriptome analyses reveal genes involved in the formation of fine ridges on petal epidermal cells in Hibiscus trionum.</title>
        <authorList>
            <person name="Koshimizu S."/>
            <person name="Masuda S."/>
            <person name="Ishii T."/>
            <person name="Shirasu K."/>
            <person name="Hoshino A."/>
            <person name="Arita M."/>
        </authorList>
    </citation>
    <scope>NUCLEOTIDE SEQUENCE</scope>
    <source>
        <strain evidence="2">Hamamatsu line</strain>
    </source>
</reference>
<dbReference type="Proteomes" id="UP001165190">
    <property type="component" value="Unassembled WGS sequence"/>
</dbReference>
<accession>A0A9W7J2V5</accession>
<dbReference type="EMBL" id="BSYR01000048">
    <property type="protein sequence ID" value="GMJ07128.1"/>
    <property type="molecule type" value="Genomic_DNA"/>
</dbReference>
<dbReference type="PANTHER" id="PTHR43757:SF2">
    <property type="entry name" value="AMINOMETHYLTRANSFERASE, MITOCHONDRIAL"/>
    <property type="match status" value="1"/>
</dbReference>
<dbReference type="InterPro" id="IPR028896">
    <property type="entry name" value="GcvT/YgfZ/DmdA"/>
</dbReference>
<evidence type="ECO:0000259" key="1">
    <source>
        <dbReference type="Pfam" id="PF01571"/>
    </source>
</evidence>
<dbReference type="InterPro" id="IPR006222">
    <property type="entry name" value="GCVT_N"/>
</dbReference>
<dbReference type="GO" id="GO:0005739">
    <property type="term" value="C:mitochondrion"/>
    <property type="evidence" value="ECO:0007669"/>
    <property type="project" value="TreeGrafter"/>
</dbReference>
<dbReference type="PANTHER" id="PTHR43757">
    <property type="entry name" value="AMINOMETHYLTRANSFERASE"/>
    <property type="match status" value="1"/>
</dbReference>
<dbReference type="Gene3D" id="3.30.70.1400">
    <property type="entry name" value="Aminomethyltransferase beta-barrel domains"/>
    <property type="match status" value="1"/>
</dbReference>
<feature type="domain" description="GCVT N-terminal" evidence="1">
    <location>
        <begin position="40"/>
        <end position="113"/>
    </location>
</feature>
<comment type="caution">
    <text evidence="2">The sequence shown here is derived from an EMBL/GenBank/DDBJ whole genome shotgun (WGS) entry which is preliminary data.</text>
</comment>
<organism evidence="2 3">
    <name type="scientific">Hibiscus trionum</name>
    <name type="common">Flower of an hour</name>
    <dbReference type="NCBI Taxonomy" id="183268"/>
    <lineage>
        <taxon>Eukaryota</taxon>
        <taxon>Viridiplantae</taxon>
        <taxon>Streptophyta</taxon>
        <taxon>Embryophyta</taxon>
        <taxon>Tracheophyta</taxon>
        <taxon>Spermatophyta</taxon>
        <taxon>Magnoliopsida</taxon>
        <taxon>eudicotyledons</taxon>
        <taxon>Gunneridae</taxon>
        <taxon>Pentapetalae</taxon>
        <taxon>rosids</taxon>
        <taxon>malvids</taxon>
        <taxon>Malvales</taxon>
        <taxon>Malvaceae</taxon>
        <taxon>Malvoideae</taxon>
        <taxon>Hibiscus</taxon>
    </lineage>
</organism>